<gene>
    <name evidence="5" type="ORF">FRX31_008695</name>
</gene>
<dbReference type="EMBL" id="JABWDY010009031">
    <property type="protein sequence ID" value="KAF5201717.1"/>
    <property type="molecule type" value="Genomic_DNA"/>
</dbReference>
<dbReference type="PRINTS" id="PR00421">
    <property type="entry name" value="THIOREDOXIN"/>
</dbReference>
<dbReference type="PROSITE" id="PS51352">
    <property type="entry name" value="THIOREDOXIN_2"/>
    <property type="match status" value="1"/>
</dbReference>
<evidence type="ECO:0000259" key="4">
    <source>
        <dbReference type="PROSITE" id="PS51352"/>
    </source>
</evidence>
<dbReference type="SUPFAM" id="SSF52833">
    <property type="entry name" value="Thioredoxin-like"/>
    <property type="match status" value="1"/>
</dbReference>
<dbReference type="CDD" id="cd02947">
    <property type="entry name" value="TRX_family"/>
    <property type="match status" value="1"/>
</dbReference>
<feature type="domain" description="Thioredoxin" evidence="4">
    <location>
        <begin position="25"/>
        <end position="146"/>
    </location>
</feature>
<dbReference type="Proteomes" id="UP000554482">
    <property type="component" value="Unassembled WGS sequence"/>
</dbReference>
<evidence type="ECO:0000313" key="6">
    <source>
        <dbReference type="Proteomes" id="UP000554482"/>
    </source>
</evidence>
<keyword evidence="3" id="KW-0676">Redox-active center</keyword>
<accession>A0A7J6WXR7</accession>
<dbReference type="Gene3D" id="3.40.30.10">
    <property type="entry name" value="Glutaredoxin"/>
    <property type="match status" value="1"/>
</dbReference>
<keyword evidence="1" id="KW-0813">Transport</keyword>
<keyword evidence="1" id="KW-0249">Electron transport</keyword>
<dbReference type="InterPro" id="IPR017937">
    <property type="entry name" value="Thioredoxin_CS"/>
</dbReference>
<proteinExistence type="predicted"/>
<evidence type="ECO:0000313" key="5">
    <source>
        <dbReference type="EMBL" id="KAF5201717.1"/>
    </source>
</evidence>
<keyword evidence="6" id="KW-1185">Reference proteome</keyword>
<dbReference type="PANTHER" id="PTHR10438:SF463">
    <property type="entry name" value="THIOREDOXIN"/>
    <property type="match status" value="1"/>
</dbReference>
<reference evidence="5 6" key="1">
    <citation type="submission" date="2020-06" db="EMBL/GenBank/DDBJ databases">
        <title>Transcriptomic and genomic resources for Thalictrum thalictroides and T. hernandezii: Facilitating candidate gene discovery in an emerging model plant lineage.</title>
        <authorList>
            <person name="Arias T."/>
            <person name="Riano-Pachon D.M."/>
            <person name="Di Stilio V.S."/>
        </authorList>
    </citation>
    <scope>NUCLEOTIDE SEQUENCE [LARGE SCALE GENOMIC DNA]</scope>
    <source>
        <strain evidence="6">cv. WT478/WT964</strain>
        <tissue evidence="5">Leaves</tissue>
    </source>
</reference>
<evidence type="ECO:0000256" key="3">
    <source>
        <dbReference type="ARBA" id="ARBA00023284"/>
    </source>
</evidence>
<sequence length="146" mass="16575">MGSHYSSDENFTFRTGSYIRTGSYLRTGSYQNGLSMESRVQTLHTKSAWKKNLDSINGTRKLMVIDFTASWCAPCKFIEPAFNALSAKFTDVIFVKIDVDQLMSVAQEYGVETMPTFLLIKNGKEVDKITGARKEELEKKIEKHMV</sequence>
<dbReference type="InterPro" id="IPR036249">
    <property type="entry name" value="Thioredoxin-like_sf"/>
</dbReference>
<dbReference type="InterPro" id="IPR050620">
    <property type="entry name" value="Thioredoxin_H-type-like"/>
</dbReference>
<evidence type="ECO:0000256" key="1">
    <source>
        <dbReference type="ARBA" id="ARBA00022982"/>
    </source>
</evidence>
<dbReference type="FunFam" id="3.40.30.10:FF:000245">
    <property type="entry name" value="Thioredoxin"/>
    <property type="match status" value="1"/>
</dbReference>
<keyword evidence="2" id="KW-1015">Disulfide bond</keyword>
<dbReference type="Pfam" id="PF00085">
    <property type="entry name" value="Thioredoxin"/>
    <property type="match status" value="1"/>
</dbReference>
<evidence type="ECO:0000256" key="2">
    <source>
        <dbReference type="ARBA" id="ARBA00023157"/>
    </source>
</evidence>
<dbReference type="PANTHER" id="PTHR10438">
    <property type="entry name" value="THIOREDOXIN"/>
    <property type="match status" value="1"/>
</dbReference>
<comment type="caution">
    <text evidence="5">The sequence shown here is derived from an EMBL/GenBank/DDBJ whole genome shotgun (WGS) entry which is preliminary data.</text>
</comment>
<name>A0A7J6WXR7_THATH</name>
<dbReference type="OrthoDB" id="10263751at2759"/>
<protein>
    <submittedName>
        <fullName evidence="5">Thioredoxin</fullName>
    </submittedName>
</protein>
<dbReference type="AlphaFoldDB" id="A0A7J6WXR7"/>
<organism evidence="5 6">
    <name type="scientific">Thalictrum thalictroides</name>
    <name type="common">Rue-anemone</name>
    <name type="synonym">Anemone thalictroides</name>
    <dbReference type="NCBI Taxonomy" id="46969"/>
    <lineage>
        <taxon>Eukaryota</taxon>
        <taxon>Viridiplantae</taxon>
        <taxon>Streptophyta</taxon>
        <taxon>Embryophyta</taxon>
        <taxon>Tracheophyta</taxon>
        <taxon>Spermatophyta</taxon>
        <taxon>Magnoliopsida</taxon>
        <taxon>Ranunculales</taxon>
        <taxon>Ranunculaceae</taxon>
        <taxon>Thalictroideae</taxon>
        <taxon>Thalictrum</taxon>
    </lineage>
</organism>
<dbReference type="InterPro" id="IPR013766">
    <property type="entry name" value="Thioredoxin_domain"/>
</dbReference>
<dbReference type="PROSITE" id="PS00194">
    <property type="entry name" value="THIOREDOXIN_1"/>
    <property type="match status" value="1"/>
</dbReference>